<gene>
    <name evidence="1" type="ORF">HK103_000844</name>
</gene>
<evidence type="ECO:0000313" key="2">
    <source>
        <dbReference type="Proteomes" id="UP001210925"/>
    </source>
</evidence>
<accession>A0AAD5UBF1</accession>
<proteinExistence type="predicted"/>
<keyword evidence="2" id="KW-1185">Reference proteome</keyword>
<dbReference type="Proteomes" id="UP001210925">
    <property type="component" value="Unassembled WGS sequence"/>
</dbReference>
<evidence type="ECO:0000313" key="1">
    <source>
        <dbReference type="EMBL" id="KAJ3253149.1"/>
    </source>
</evidence>
<comment type="caution">
    <text evidence="1">The sequence shown here is derived from an EMBL/GenBank/DDBJ whole genome shotgun (WGS) entry which is preliminary data.</text>
</comment>
<sequence>MLHQISNELGMIGQYLPVSHYHALRLAFRSSLPPVQLINPLSLQKPKTDISNWITIPSNRITDAVIWKLFDYGLHQSLCNPDYTIPKEYACYFLLQIINSEFLLNPQLVLKLLPLIPDGTVGFVGNSLETAKCIHSSTNVVPYLSFRLLVSQCLKKGYNDLVLSILTDKFVAVNPSIHGIERELYSVQFIDAVMKQPKVKESLGSYDILNYPVAQGMTRVVEIILSYDGIGYLSENVKIAFAMNHHQIARMILTYSTFDYSSVLKYDKDLFEFVYDNVSVPQEYIGQMFLAAVEKESRVFDSLFDQAKEYGTRALLIACEKGYSGFILKLLASPHIDPNIAKSAKKWYPDLLPHFISHPRFVVENEWVVEHCLNQSDLECLLSDKRIDPTTNNYLLKYAANKADVGMLRLLLPLEFNLSVDNNYVFRKLVSKKAKSMLELLLDDSRFTMELPDSWLKMNGLKM</sequence>
<reference evidence="1" key="1">
    <citation type="submission" date="2020-05" db="EMBL/GenBank/DDBJ databases">
        <title>Phylogenomic resolution of chytrid fungi.</title>
        <authorList>
            <person name="Stajich J.E."/>
            <person name="Amses K."/>
            <person name="Simmons R."/>
            <person name="Seto K."/>
            <person name="Myers J."/>
            <person name="Bonds A."/>
            <person name="Quandt C.A."/>
            <person name="Barry K."/>
            <person name="Liu P."/>
            <person name="Grigoriev I."/>
            <person name="Longcore J.E."/>
            <person name="James T.Y."/>
        </authorList>
    </citation>
    <scope>NUCLEOTIDE SEQUENCE</scope>
    <source>
        <strain evidence="1">PLAUS21</strain>
    </source>
</reference>
<protein>
    <recommendedName>
        <fullName evidence="3">Ankyrin repeat protein</fullName>
    </recommendedName>
</protein>
<dbReference type="AlphaFoldDB" id="A0AAD5UBF1"/>
<organism evidence="1 2">
    <name type="scientific">Boothiomyces macroporosus</name>
    <dbReference type="NCBI Taxonomy" id="261099"/>
    <lineage>
        <taxon>Eukaryota</taxon>
        <taxon>Fungi</taxon>
        <taxon>Fungi incertae sedis</taxon>
        <taxon>Chytridiomycota</taxon>
        <taxon>Chytridiomycota incertae sedis</taxon>
        <taxon>Chytridiomycetes</taxon>
        <taxon>Rhizophydiales</taxon>
        <taxon>Terramycetaceae</taxon>
        <taxon>Boothiomyces</taxon>
    </lineage>
</organism>
<evidence type="ECO:0008006" key="3">
    <source>
        <dbReference type="Google" id="ProtNLM"/>
    </source>
</evidence>
<name>A0AAD5UBF1_9FUNG</name>
<dbReference type="EMBL" id="JADGKB010000118">
    <property type="protein sequence ID" value="KAJ3253149.1"/>
    <property type="molecule type" value="Genomic_DNA"/>
</dbReference>